<dbReference type="Gene3D" id="1.10.287.4070">
    <property type="match status" value="1"/>
</dbReference>
<keyword evidence="12" id="KW-1185">Reference proteome</keyword>
<dbReference type="InterPro" id="IPR042239">
    <property type="entry name" value="Nop_C"/>
</dbReference>
<accession>A0A8K0NQW3</accession>
<organism evidence="11 12">
    <name type="scientific">Filobasidium floriforme</name>
    <dbReference type="NCBI Taxonomy" id="5210"/>
    <lineage>
        <taxon>Eukaryota</taxon>
        <taxon>Fungi</taxon>
        <taxon>Dikarya</taxon>
        <taxon>Basidiomycota</taxon>
        <taxon>Agaricomycotina</taxon>
        <taxon>Tremellomycetes</taxon>
        <taxon>Filobasidiales</taxon>
        <taxon>Filobasidiaceae</taxon>
        <taxon>Filobasidium</taxon>
    </lineage>
</organism>
<feature type="compositionally biased region" description="Polar residues" evidence="9">
    <location>
        <begin position="547"/>
        <end position="561"/>
    </location>
</feature>
<evidence type="ECO:0000256" key="8">
    <source>
        <dbReference type="ARBA" id="ARBA00023274"/>
    </source>
</evidence>
<evidence type="ECO:0000256" key="3">
    <source>
        <dbReference type="ARBA" id="ARBA00022664"/>
    </source>
</evidence>
<proteinExistence type="inferred from homology"/>
<dbReference type="InterPro" id="IPR002687">
    <property type="entry name" value="Nop_dom"/>
</dbReference>
<comment type="caution">
    <text evidence="11">The sequence shown here is derived from an EMBL/GenBank/DDBJ whole genome shotgun (WGS) entry which is preliminary data.</text>
</comment>
<feature type="compositionally biased region" description="Basic residues" evidence="9">
    <location>
        <begin position="407"/>
        <end position="416"/>
    </location>
</feature>
<evidence type="ECO:0000256" key="5">
    <source>
        <dbReference type="ARBA" id="ARBA00022884"/>
    </source>
</evidence>
<dbReference type="Pfam" id="PF01798">
    <property type="entry name" value="Nop"/>
    <property type="match status" value="1"/>
</dbReference>
<evidence type="ECO:0000256" key="2">
    <source>
        <dbReference type="ARBA" id="ARBA00005572"/>
    </source>
</evidence>
<dbReference type="InterPro" id="IPR036070">
    <property type="entry name" value="Nop_dom_sf"/>
</dbReference>
<dbReference type="InterPro" id="IPR012976">
    <property type="entry name" value="NOSIC"/>
</dbReference>
<dbReference type="GO" id="GO:0000244">
    <property type="term" value="P:spliceosomal tri-snRNP complex assembly"/>
    <property type="evidence" value="ECO:0007669"/>
    <property type="project" value="InterPro"/>
</dbReference>
<gene>
    <name evidence="11" type="ORF">FFLO_00433</name>
</gene>
<evidence type="ECO:0000256" key="9">
    <source>
        <dbReference type="SAM" id="MobiDB-lite"/>
    </source>
</evidence>
<sequence>MSLADELMNDLDGLSDEGGPSDTEQPVAGPSSAANGDMGPPALPSGVKSVQDDEDDDMKPVEEEEKLESGESVAGYVPAGGTRPAEELDRDEVEHMNLKTIENVESVVKLHKSKRLHEALAKIEFYSNTDKPIDNSIESGPIEENPEYALIVQANNLSVEVDNELLLVHKFIRDHYSIRFPELEQIIADPWDYINAVRSIGNAEDLTKPKTPLGGRHGLGVSMTASISRGRMLSSGEWQVIEKACDVAVELRDAREKIFAYVESRMNILAPNVSNIISTTIAAKLLGVAGGLAAFAKTPSCNIYLFGALKKSMATSYLSAAGQQRHTGFVYQSPIVQGAPPELRKKVQRTVASKLVLAGRVDLERKCRDGAFGQELYEKLVKHIEKMAEPPPSKITKALPIPQETNRKKRGGRRARSQKEGFAQTELRKLQNRMVFGQAEDETGLGEESVGLGMIGSSSGKIRAEAVSKASKAKMSKSNRLRTQLLSKAAQNSNNPTLSGTATSLAFTPVQGIEIATPSLSAAQRVAAANDRWFGGGTFTHVKKETSNIPGQNSTKPSGSG</sequence>
<feature type="compositionally biased region" description="Acidic residues" evidence="9">
    <location>
        <begin position="52"/>
        <end position="66"/>
    </location>
</feature>
<dbReference type="PANTHER" id="PTHR13904:SF0">
    <property type="entry name" value="U4_U6 SMALL NUCLEAR RIBONUCLEOPROTEIN PRP31"/>
    <property type="match status" value="1"/>
</dbReference>
<reference evidence="11" key="1">
    <citation type="submission" date="2020-04" db="EMBL/GenBank/DDBJ databases">
        <title>Analysis of mating type loci in Filobasidium floriforme.</title>
        <authorList>
            <person name="Nowrousian M."/>
        </authorList>
    </citation>
    <scope>NUCLEOTIDE SEQUENCE</scope>
    <source>
        <strain evidence="11">CBS 6242</strain>
    </source>
</reference>
<keyword evidence="8" id="KW-0687">Ribonucleoprotein</keyword>
<dbReference type="InterPro" id="IPR019175">
    <property type="entry name" value="Prp31_C"/>
</dbReference>
<evidence type="ECO:0000256" key="7">
    <source>
        <dbReference type="ARBA" id="ARBA00023242"/>
    </source>
</evidence>
<feature type="region of interest" description="Disordered" evidence="9">
    <location>
        <begin position="391"/>
        <end position="424"/>
    </location>
</feature>
<feature type="domain" description="Nop" evidence="10">
    <location>
        <begin position="269"/>
        <end position="389"/>
    </location>
</feature>
<dbReference type="GO" id="GO:0046540">
    <property type="term" value="C:U4/U6 x U5 tri-snRNP complex"/>
    <property type="evidence" value="ECO:0007669"/>
    <property type="project" value="InterPro"/>
</dbReference>
<dbReference type="FunFam" id="1.10.287.4070:FF:000003">
    <property type="entry name" value="U4/U6 small nuclear ribonucleoprotein PRP31"/>
    <property type="match status" value="1"/>
</dbReference>
<evidence type="ECO:0000256" key="1">
    <source>
        <dbReference type="ARBA" id="ARBA00004123"/>
    </source>
</evidence>
<dbReference type="GO" id="GO:0071011">
    <property type="term" value="C:precatalytic spliceosome"/>
    <property type="evidence" value="ECO:0007669"/>
    <property type="project" value="TreeGrafter"/>
</dbReference>
<keyword evidence="7" id="KW-0539">Nucleus</keyword>
<dbReference type="SUPFAM" id="SSF89124">
    <property type="entry name" value="Nop domain"/>
    <property type="match status" value="1"/>
</dbReference>
<dbReference type="GO" id="GO:0005687">
    <property type="term" value="C:U4 snRNP"/>
    <property type="evidence" value="ECO:0007669"/>
    <property type="project" value="TreeGrafter"/>
</dbReference>
<dbReference type="AlphaFoldDB" id="A0A8K0NQW3"/>
<keyword evidence="5" id="KW-0694">RNA-binding</keyword>
<feature type="region of interest" description="Disordered" evidence="9">
    <location>
        <begin position="1"/>
        <end position="89"/>
    </location>
</feature>
<evidence type="ECO:0000256" key="4">
    <source>
        <dbReference type="ARBA" id="ARBA00022728"/>
    </source>
</evidence>
<protein>
    <recommendedName>
        <fullName evidence="10">Nop domain-containing protein</fullName>
    </recommendedName>
</protein>
<dbReference type="PANTHER" id="PTHR13904">
    <property type="entry name" value="PRE-MRNA SPLICING FACTOR PRP31"/>
    <property type="match status" value="1"/>
</dbReference>
<dbReference type="FunFam" id="1.10.246.90:FF:000002">
    <property type="entry name" value="U4/U6 small nuclear ribonucleoprotein Prp31"/>
    <property type="match status" value="1"/>
</dbReference>
<evidence type="ECO:0000313" key="11">
    <source>
        <dbReference type="EMBL" id="KAG7575269.1"/>
    </source>
</evidence>
<comment type="subcellular location">
    <subcellularLocation>
        <location evidence="1">Nucleus</location>
    </subcellularLocation>
</comment>
<evidence type="ECO:0000256" key="6">
    <source>
        <dbReference type="ARBA" id="ARBA00023187"/>
    </source>
</evidence>
<dbReference type="Proteomes" id="UP000812966">
    <property type="component" value="Unassembled WGS sequence"/>
</dbReference>
<dbReference type="Pfam" id="PF09785">
    <property type="entry name" value="Prp31_C"/>
    <property type="match status" value="1"/>
</dbReference>
<dbReference type="GO" id="GO:0003723">
    <property type="term" value="F:RNA binding"/>
    <property type="evidence" value="ECO:0007669"/>
    <property type="project" value="UniProtKB-KW"/>
</dbReference>
<dbReference type="EMBL" id="JABELV010000005">
    <property type="protein sequence ID" value="KAG7575269.1"/>
    <property type="molecule type" value="Genomic_DNA"/>
</dbReference>
<keyword evidence="6" id="KW-0508">mRNA splicing</keyword>
<dbReference type="OrthoDB" id="4771285at2759"/>
<keyword evidence="3" id="KW-0507">mRNA processing</keyword>
<dbReference type="SMART" id="SM00931">
    <property type="entry name" value="NOSIC"/>
    <property type="match status" value="1"/>
</dbReference>
<dbReference type="InterPro" id="IPR027105">
    <property type="entry name" value="Prp31"/>
</dbReference>
<name>A0A8K0NQW3_9TREE</name>
<dbReference type="Gene3D" id="1.10.246.90">
    <property type="entry name" value="Nop domain"/>
    <property type="match status" value="1"/>
</dbReference>
<comment type="similarity">
    <text evidence="2">Belongs to the PRP31 family.</text>
</comment>
<evidence type="ECO:0000313" key="12">
    <source>
        <dbReference type="Proteomes" id="UP000812966"/>
    </source>
</evidence>
<dbReference type="PROSITE" id="PS51358">
    <property type="entry name" value="NOP"/>
    <property type="match status" value="1"/>
</dbReference>
<keyword evidence="4" id="KW-0747">Spliceosome</keyword>
<evidence type="ECO:0000259" key="10">
    <source>
        <dbReference type="PROSITE" id="PS51358"/>
    </source>
</evidence>
<feature type="region of interest" description="Disordered" evidence="9">
    <location>
        <begin position="537"/>
        <end position="561"/>
    </location>
</feature>